<dbReference type="EMBL" id="QYRN01000001">
    <property type="protein sequence ID" value="RIY03465.1"/>
    <property type="molecule type" value="Genomic_DNA"/>
</dbReference>
<dbReference type="Proteomes" id="UP000265750">
    <property type="component" value="Unassembled WGS sequence"/>
</dbReference>
<evidence type="ECO:0000313" key="2">
    <source>
        <dbReference type="Proteomes" id="UP000265750"/>
    </source>
</evidence>
<protein>
    <submittedName>
        <fullName evidence="1">Uncharacterized protein</fullName>
    </submittedName>
</protein>
<accession>A0A3A1WS01</accession>
<reference evidence="2" key="1">
    <citation type="submission" date="2018-09" db="EMBL/GenBank/DDBJ databases">
        <authorList>
            <person name="Tuo L."/>
        </authorList>
    </citation>
    <scope>NUCLEOTIDE SEQUENCE [LARGE SCALE GENOMIC DNA]</scope>
    <source>
        <strain evidence="2">M2BS4Y-1</strain>
    </source>
</reference>
<comment type="caution">
    <text evidence="1">The sequence shown here is derived from an EMBL/GenBank/DDBJ whole genome shotgun (WGS) entry which is preliminary data.</text>
</comment>
<dbReference type="AlphaFoldDB" id="A0A3A1WS01"/>
<organism evidence="1 2">
    <name type="scientific">Aureimonas flava</name>
    <dbReference type="NCBI Taxonomy" id="2320271"/>
    <lineage>
        <taxon>Bacteria</taxon>
        <taxon>Pseudomonadati</taxon>
        <taxon>Pseudomonadota</taxon>
        <taxon>Alphaproteobacteria</taxon>
        <taxon>Hyphomicrobiales</taxon>
        <taxon>Aurantimonadaceae</taxon>
        <taxon>Aureimonas</taxon>
    </lineage>
</organism>
<gene>
    <name evidence="1" type="ORF">D3218_01520</name>
</gene>
<keyword evidence="2" id="KW-1185">Reference proteome</keyword>
<name>A0A3A1WS01_9HYPH</name>
<evidence type="ECO:0000313" key="1">
    <source>
        <dbReference type="EMBL" id="RIY03465.1"/>
    </source>
</evidence>
<sequence>MATSGQGVAATPAVTNGAVVIATIKKSCPMKVSKAVTDAGIASFAKDRGISPKSAEQVLAKAATDLTARLRKEGKLKQFCASGESLLRAQLEQAR</sequence>
<proteinExistence type="predicted"/>